<accession>A0ABV3CCA4</accession>
<name>A0ABV3CCA4_9ACTN</name>
<organism evidence="3 4">
    <name type="scientific">Streptomyces narbonensis</name>
    <dbReference type="NCBI Taxonomy" id="67333"/>
    <lineage>
        <taxon>Bacteria</taxon>
        <taxon>Bacillati</taxon>
        <taxon>Actinomycetota</taxon>
        <taxon>Actinomycetes</taxon>
        <taxon>Kitasatosporales</taxon>
        <taxon>Streptomycetaceae</taxon>
        <taxon>Streptomyces</taxon>
    </lineage>
</organism>
<dbReference type="PANTHER" id="PTHR33495:SF2">
    <property type="entry name" value="ANTI-SIGMA FACTOR ANTAGONIST TM_1081-RELATED"/>
    <property type="match status" value="1"/>
</dbReference>
<dbReference type="InterPro" id="IPR002645">
    <property type="entry name" value="STAS_dom"/>
</dbReference>
<evidence type="ECO:0000313" key="3">
    <source>
        <dbReference type="EMBL" id="MEU7072424.1"/>
    </source>
</evidence>
<dbReference type="CDD" id="cd07043">
    <property type="entry name" value="STAS_anti-anti-sigma_factors"/>
    <property type="match status" value="2"/>
</dbReference>
<feature type="region of interest" description="Disordered" evidence="1">
    <location>
        <begin position="250"/>
        <end position="286"/>
    </location>
</feature>
<protein>
    <submittedName>
        <fullName evidence="3">STAS domain-containing protein</fullName>
    </submittedName>
</protein>
<evidence type="ECO:0000256" key="1">
    <source>
        <dbReference type="SAM" id="MobiDB-lite"/>
    </source>
</evidence>
<keyword evidence="4" id="KW-1185">Reference proteome</keyword>
<evidence type="ECO:0000313" key="4">
    <source>
        <dbReference type="Proteomes" id="UP001551329"/>
    </source>
</evidence>
<dbReference type="PANTHER" id="PTHR33495">
    <property type="entry name" value="ANTI-SIGMA FACTOR ANTAGONIST TM_1081-RELATED-RELATED"/>
    <property type="match status" value="1"/>
</dbReference>
<gene>
    <name evidence="3" type="ORF">AB0A88_20090</name>
</gene>
<dbReference type="Proteomes" id="UP001551329">
    <property type="component" value="Unassembled WGS sequence"/>
</dbReference>
<evidence type="ECO:0000259" key="2">
    <source>
        <dbReference type="PROSITE" id="PS50801"/>
    </source>
</evidence>
<dbReference type="RefSeq" id="WP_358477053.1">
    <property type="nucleotide sequence ID" value="NZ_JBEZAE010000012.1"/>
</dbReference>
<reference evidence="3 4" key="1">
    <citation type="submission" date="2024-06" db="EMBL/GenBank/DDBJ databases">
        <title>The Natural Products Discovery Center: Release of the First 8490 Sequenced Strains for Exploring Actinobacteria Biosynthetic Diversity.</title>
        <authorList>
            <person name="Kalkreuter E."/>
            <person name="Kautsar S.A."/>
            <person name="Yang D."/>
            <person name="Bader C.D."/>
            <person name="Teijaro C.N."/>
            <person name="Fluegel L."/>
            <person name="Davis C.M."/>
            <person name="Simpson J.R."/>
            <person name="Lauterbach L."/>
            <person name="Steele A.D."/>
            <person name="Gui C."/>
            <person name="Meng S."/>
            <person name="Li G."/>
            <person name="Viehrig K."/>
            <person name="Ye F."/>
            <person name="Su P."/>
            <person name="Kiefer A.F."/>
            <person name="Nichols A."/>
            <person name="Cepeda A.J."/>
            <person name="Yan W."/>
            <person name="Fan B."/>
            <person name="Jiang Y."/>
            <person name="Adhikari A."/>
            <person name="Zheng C.-J."/>
            <person name="Schuster L."/>
            <person name="Cowan T.M."/>
            <person name="Smanski M.J."/>
            <person name="Chevrette M.G."/>
            <person name="De Carvalho L.P.S."/>
            <person name="Shen B."/>
        </authorList>
    </citation>
    <scope>NUCLEOTIDE SEQUENCE [LARGE SCALE GENOMIC DNA]</scope>
    <source>
        <strain evidence="3 4">NPDC045974</strain>
    </source>
</reference>
<dbReference type="PROSITE" id="PS50801">
    <property type="entry name" value="STAS"/>
    <property type="match status" value="2"/>
</dbReference>
<dbReference type="Pfam" id="PF13466">
    <property type="entry name" value="STAS_2"/>
    <property type="match status" value="2"/>
</dbReference>
<feature type="region of interest" description="Disordered" evidence="1">
    <location>
        <begin position="112"/>
        <end position="134"/>
    </location>
</feature>
<dbReference type="EMBL" id="JBEZAE010000012">
    <property type="protein sequence ID" value="MEU7072424.1"/>
    <property type="molecule type" value="Genomic_DNA"/>
</dbReference>
<dbReference type="InterPro" id="IPR036513">
    <property type="entry name" value="STAS_dom_sf"/>
</dbReference>
<sequence>MSPSVVAVIFVPGSRRVLARVSGEIDMDDAAGLREALATALAASRSGLDIDLAAVTFCDSSGLDVLLDLNRRAMDAGKTLVLTAVSRPTALLLSLTGAQRVLTVRDWPALDSHRADGRPGPARTGAGEDDGGRRPAFELHTWRYGATLHLAPTGELDMDTGPALDEVPAAALDGADVVACDMQHLTFLDVAGLSALLGFVRRLDARGIAVFTYNWQPEPRRLLHLIDGRYPPADGSRPIRMLHCLRGSPSAARATGAARTPQDIGRSAASSSSPDRPKGRHSGPGP</sequence>
<dbReference type="InterPro" id="IPR058548">
    <property type="entry name" value="MlaB-like_STAS"/>
</dbReference>
<dbReference type="SUPFAM" id="SSF52091">
    <property type="entry name" value="SpoIIaa-like"/>
    <property type="match status" value="2"/>
</dbReference>
<feature type="domain" description="STAS" evidence="2">
    <location>
        <begin position="154"/>
        <end position="223"/>
    </location>
</feature>
<feature type="domain" description="STAS" evidence="2">
    <location>
        <begin position="17"/>
        <end position="97"/>
    </location>
</feature>
<proteinExistence type="predicted"/>
<comment type="caution">
    <text evidence="3">The sequence shown here is derived from an EMBL/GenBank/DDBJ whole genome shotgun (WGS) entry which is preliminary data.</text>
</comment>
<dbReference type="Gene3D" id="3.30.750.24">
    <property type="entry name" value="STAS domain"/>
    <property type="match status" value="2"/>
</dbReference>